<comment type="caution">
    <text evidence="6">The sequence shown here is derived from an EMBL/GenBank/DDBJ whole genome shotgun (WGS) entry which is preliminary data.</text>
</comment>
<dbReference type="Gene3D" id="1.10.10.10">
    <property type="entry name" value="Winged helix-like DNA-binding domain superfamily/Winged helix DNA-binding domain"/>
    <property type="match status" value="1"/>
</dbReference>
<dbReference type="Gene3D" id="3.40.190.290">
    <property type="match status" value="1"/>
</dbReference>
<gene>
    <name evidence="6" type="ORF">ACFQ14_12145</name>
</gene>
<feature type="domain" description="HTH lysR-type" evidence="5">
    <location>
        <begin position="1"/>
        <end position="60"/>
    </location>
</feature>
<evidence type="ECO:0000256" key="1">
    <source>
        <dbReference type="ARBA" id="ARBA00009437"/>
    </source>
</evidence>
<dbReference type="SUPFAM" id="SSF53850">
    <property type="entry name" value="Periplasmic binding protein-like II"/>
    <property type="match status" value="1"/>
</dbReference>
<keyword evidence="7" id="KW-1185">Reference proteome</keyword>
<dbReference type="SUPFAM" id="SSF46785">
    <property type="entry name" value="Winged helix' DNA-binding domain"/>
    <property type="match status" value="1"/>
</dbReference>
<dbReference type="InterPro" id="IPR000847">
    <property type="entry name" value="LysR_HTH_N"/>
</dbReference>
<comment type="similarity">
    <text evidence="1">Belongs to the LysR transcriptional regulatory family.</text>
</comment>
<name>A0ABW3FFA1_9HYPH</name>
<keyword evidence="2" id="KW-0805">Transcription regulation</keyword>
<dbReference type="Pfam" id="PF00126">
    <property type="entry name" value="HTH_1"/>
    <property type="match status" value="1"/>
</dbReference>
<dbReference type="PANTHER" id="PTHR30419:SF2">
    <property type="entry name" value="LYSR FAMILY TRANSCRIPTIONAL REGULATOR"/>
    <property type="match status" value="1"/>
</dbReference>
<dbReference type="Proteomes" id="UP001597101">
    <property type="component" value="Unassembled WGS sequence"/>
</dbReference>
<dbReference type="Pfam" id="PF03466">
    <property type="entry name" value="LysR_substrate"/>
    <property type="match status" value="1"/>
</dbReference>
<reference evidence="7" key="1">
    <citation type="journal article" date="2019" name="Int. J. Syst. Evol. Microbiol.">
        <title>The Global Catalogue of Microorganisms (GCM) 10K type strain sequencing project: providing services to taxonomists for standard genome sequencing and annotation.</title>
        <authorList>
            <consortium name="The Broad Institute Genomics Platform"/>
            <consortium name="The Broad Institute Genome Sequencing Center for Infectious Disease"/>
            <person name="Wu L."/>
            <person name="Ma J."/>
        </authorList>
    </citation>
    <scope>NUCLEOTIDE SEQUENCE [LARGE SCALE GENOMIC DNA]</scope>
    <source>
        <strain evidence="7">CCUG 60023</strain>
    </source>
</reference>
<dbReference type="PROSITE" id="PS50931">
    <property type="entry name" value="HTH_LYSR"/>
    <property type="match status" value="1"/>
</dbReference>
<organism evidence="6 7">
    <name type="scientific">Pseudahrensia aquimaris</name>
    <dbReference type="NCBI Taxonomy" id="744461"/>
    <lineage>
        <taxon>Bacteria</taxon>
        <taxon>Pseudomonadati</taxon>
        <taxon>Pseudomonadota</taxon>
        <taxon>Alphaproteobacteria</taxon>
        <taxon>Hyphomicrobiales</taxon>
        <taxon>Ahrensiaceae</taxon>
        <taxon>Pseudahrensia</taxon>
    </lineage>
</organism>
<proteinExistence type="inferred from homology"/>
<dbReference type="InterPro" id="IPR050950">
    <property type="entry name" value="HTH-type_LysR_regulators"/>
</dbReference>
<accession>A0ABW3FFA1</accession>
<dbReference type="InterPro" id="IPR036388">
    <property type="entry name" value="WH-like_DNA-bd_sf"/>
</dbReference>
<dbReference type="EMBL" id="JBHTJV010000010">
    <property type="protein sequence ID" value="MFD0917161.1"/>
    <property type="molecule type" value="Genomic_DNA"/>
</dbReference>
<dbReference type="RefSeq" id="WP_377213022.1">
    <property type="nucleotide sequence ID" value="NZ_JBHTJV010000010.1"/>
</dbReference>
<evidence type="ECO:0000259" key="5">
    <source>
        <dbReference type="PROSITE" id="PS50931"/>
    </source>
</evidence>
<protein>
    <submittedName>
        <fullName evidence="6">LysR family transcriptional regulator</fullName>
    </submittedName>
</protein>
<evidence type="ECO:0000313" key="6">
    <source>
        <dbReference type="EMBL" id="MFD0917161.1"/>
    </source>
</evidence>
<dbReference type="PANTHER" id="PTHR30419">
    <property type="entry name" value="HTH-TYPE TRANSCRIPTIONAL REGULATOR YBHD"/>
    <property type="match status" value="1"/>
</dbReference>
<keyword evidence="4" id="KW-0804">Transcription</keyword>
<dbReference type="InterPro" id="IPR036390">
    <property type="entry name" value="WH_DNA-bd_sf"/>
</dbReference>
<sequence>MRHDLFSLDLFISISETGNIADAAQRHSIVASAASKRISDMEKLVGAKLLHRQRRGVSLTAAGEDLLVHALRIRQSVELLNAEMGSHASGMRGAIRIAANPSSITQFLPEDLAGFVSHYPEIRIQLVELNSPEIIERVRSGTVDLGLYSGFTDASGLETLVYRTDTLVVCAPADHRLAIRGSLKLTDLMDDNFVGLQSGSSIQAHLENSALKNGKRLRTIVEVMSFDGVRRMVEARLGIAILPRGVVEPYLAGSALKMVDIAEPWATRQLRIAFRDRNLLSAQAQLLLDMLCDDKQGSENGSDGVSDTGIGNQ</sequence>
<evidence type="ECO:0000256" key="4">
    <source>
        <dbReference type="ARBA" id="ARBA00023163"/>
    </source>
</evidence>
<evidence type="ECO:0000256" key="2">
    <source>
        <dbReference type="ARBA" id="ARBA00023015"/>
    </source>
</evidence>
<evidence type="ECO:0000256" key="3">
    <source>
        <dbReference type="ARBA" id="ARBA00023125"/>
    </source>
</evidence>
<dbReference type="InterPro" id="IPR005119">
    <property type="entry name" value="LysR_subst-bd"/>
</dbReference>
<dbReference type="CDD" id="cd08421">
    <property type="entry name" value="PBP2_LTTR_like_1"/>
    <property type="match status" value="1"/>
</dbReference>
<evidence type="ECO:0000313" key="7">
    <source>
        <dbReference type="Proteomes" id="UP001597101"/>
    </source>
</evidence>
<keyword evidence="3" id="KW-0238">DNA-binding</keyword>